<name>A0A197JBI0_9FUNG</name>
<dbReference type="SUPFAM" id="SSF88723">
    <property type="entry name" value="PIN domain-like"/>
    <property type="match status" value="1"/>
</dbReference>
<dbReference type="STRING" id="1314771.A0A197JBI0"/>
<dbReference type="Gene3D" id="3.40.50.1010">
    <property type="entry name" value="5'-nuclease"/>
    <property type="match status" value="1"/>
</dbReference>
<keyword evidence="4" id="KW-1185">Reference proteome</keyword>
<dbReference type="AlphaFoldDB" id="A0A197JBI0"/>
<evidence type="ECO:0000313" key="4">
    <source>
        <dbReference type="Proteomes" id="UP000078512"/>
    </source>
</evidence>
<evidence type="ECO:0008006" key="5">
    <source>
        <dbReference type="Google" id="ProtNLM"/>
    </source>
</evidence>
<evidence type="ECO:0000313" key="3">
    <source>
        <dbReference type="EMBL" id="OAQ22460.1"/>
    </source>
</evidence>
<organism evidence="3 4">
    <name type="scientific">Linnemannia elongata AG-77</name>
    <dbReference type="NCBI Taxonomy" id="1314771"/>
    <lineage>
        <taxon>Eukaryota</taxon>
        <taxon>Fungi</taxon>
        <taxon>Fungi incertae sedis</taxon>
        <taxon>Mucoromycota</taxon>
        <taxon>Mortierellomycotina</taxon>
        <taxon>Mortierellomycetes</taxon>
        <taxon>Mortierellales</taxon>
        <taxon>Mortierellaceae</taxon>
        <taxon>Linnemannia</taxon>
    </lineage>
</organism>
<dbReference type="Proteomes" id="UP000078512">
    <property type="component" value="Unassembled WGS sequence"/>
</dbReference>
<feature type="compositionally biased region" description="Pro residues" evidence="2">
    <location>
        <begin position="46"/>
        <end position="55"/>
    </location>
</feature>
<evidence type="ECO:0000256" key="1">
    <source>
        <dbReference type="ARBA" id="ARBA00007398"/>
    </source>
</evidence>
<dbReference type="InterPro" id="IPR026832">
    <property type="entry name" value="Asteroid"/>
</dbReference>
<reference evidence="3 4" key="1">
    <citation type="submission" date="2016-05" db="EMBL/GenBank/DDBJ databases">
        <title>Genome sequencing reveals origins of a unique bacterial endosymbiosis in the earliest lineages of terrestrial Fungi.</title>
        <authorList>
            <consortium name="DOE Joint Genome Institute"/>
            <person name="Uehling J."/>
            <person name="Gryganskyi A."/>
            <person name="Hameed K."/>
            <person name="Tschaplinski T."/>
            <person name="Misztal P."/>
            <person name="Wu S."/>
            <person name="Desiro A."/>
            <person name="Vande Pol N."/>
            <person name="Du Z.-Y."/>
            <person name="Zienkiewicz A."/>
            <person name="Zienkiewicz K."/>
            <person name="Morin E."/>
            <person name="Tisserant E."/>
            <person name="Splivallo R."/>
            <person name="Hainaut M."/>
            <person name="Henrissat B."/>
            <person name="Ohm R."/>
            <person name="Kuo A."/>
            <person name="Yan J."/>
            <person name="Lipzen A."/>
            <person name="Nolan M."/>
            <person name="Labutti K."/>
            <person name="Barry K."/>
            <person name="Goldstein A."/>
            <person name="Labbe J."/>
            <person name="Schadt C."/>
            <person name="Tuskan G."/>
            <person name="Grigoriev I."/>
            <person name="Martin F."/>
            <person name="Vilgalys R."/>
            <person name="Bonito G."/>
        </authorList>
    </citation>
    <scope>NUCLEOTIDE SEQUENCE [LARGE SCALE GENOMIC DNA]</scope>
    <source>
        <strain evidence="3 4">AG-77</strain>
    </source>
</reference>
<protein>
    <recommendedName>
        <fullName evidence="5">PIN domain-like protein</fullName>
    </recommendedName>
</protein>
<gene>
    <name evidence="3" type="ORF">K457DRAFT_312585</name>
</gene>
<dbReference type="InterPro" id="IPR029060">
    <property type="entry name" value="PIN-like_dom_sf"/>
</dbReference>
<proteinExistence type="inferred from homology"/>
<feature type="region of interest" description="Disordered" evidence="2">
    <location>
        <begin position="41"/>
        <end position="85"/>
    </location>
</feature>
<sequence length="304" mass="32593">MTKVYNFATHHEGFSLFIKHHMGVLGLYSYFESKSLGQRKSWSATLPPPSSPSPQPGHDSSEAGDISTNNSLKRSLSPTPDHSSSTNLLAKRRFFILDGNAYIHHLYCGQFEWIWGGQYSSFVNLLTAHIRALENSGFRLQVLFDGPLPVQKRQTRLTRDTEKIRKMSRVVGDLEHYHVLGLGGGCNTLTSSNGTGVEALANRAGGAGGGSNGGSGGAGGAGGKGYSHFLIPPLVMEVTLQTLRALGVELLVCDGEADGLVAQLAMEKSMDVNVDEAYAVSKDSGTCLVHKSMNTSYVSMVSAK</sequence>
<dbReference type="EMBL" id="KV442163">
    <property type="protein sequence ID" value="OAQ22460.1"/>
    <property type="molecule type" value="Genomic_DNA"/>
</dbReference>
<accession>A0A197JBI0</accession>
<feature type="compositionally biased region" description="Polar residues" evidence="2">
    <location>
        <begin position="66"/>
        <end position="85"/>
    </location>
</feature>
<dbReference type="PANTHER" id="PTHR15665:SF1">
    <property type="entry name" value="PROTEIN ASTEROID HOMOLOG 1"/>
    <property type="match status" value="1"/>
</dbReference>
<comment type="similarity">
    <text evidence="1">Belongs to the asteroid family.</text>
</comment>
<evidence type="ECO:0000256" key="2">
    <source>
        <dbReference type="SAM" id="MobiDB-lite"/>
    </source>
</evidence>
<dbReference type="OrthoDB" id="25987at2759"/>
<dbReference type="PANTHER" id="PTHR15665">
    <property type="entry name" value="ASTEROID PROTEIN"/>
    <property type="match status" value="1"/>
</dbReference>